<gene>
    <name evidence="1" type="ORF">IHE45_08G121100</name>
</gene>
<organism evidence="1 2">
    <name type="scientific">Dioscorea alata</name>
    <name type="common">Purple yam</name>
    <dbReference type="NCBI Taxonomy" id="55571"/>
    <lineage>
        <taxon>Eukaryota</taxon>
        <taxon>Viridiplantae</taxon>
        <taxon>Streptophyta</taxon>
        <taxon>Embryophyta</taxon>
        <taxon>Tracheophyta</taxon>
        <taxon>Spermatophyta</taxon>
        <taxon>Magnoliopsida</taxon>
        <taxon>Liliopsida</taxon>
        <taxon>Dioscoreales</taxon>
        <taxon>Dioscoreaceae</taxon>
        <taxon>Dioscorea</taxon>
    </lineage>
</organism>
<accession>A0ACB7VM53</accession>
<name>A0ACB7VM53_DIOAL</name>
<comment type="caution">
    <text evidence="1">The sequence shown here is derived from an EMBL/GenBank/DDBJ whole genome shotgun (WGS) entry which is preliminary data.</text>
</comment>
<reference evidence="2" key="1">
    <citation type="journal article" date="2022" name="Nat. Commun.">
        <title>Chromosome evolution and the genetic basis of agronomically important traits in greater yam.</title>
        <authorList>
            <person name="Bredeson J.V."/>
            <person name="Lyons J.B."/>
            <person name="Oniyinde I.O."/>
            <person name="Okereke N.R."/>
            <person name="Kolade O."/>
            <person name="Nnabue I."/>
            <person name="Nwadili C.O."/>
            <person name="Hribova E."/>
            <person name="Parker M."/>
            <person name="Nwogha J."/>
            <person name="Shu S."/>
            <person name="Carlson J."/>
            <person name="Kariba R."/>
            <person name="Muthemba S."/>
            <person name="Knop K."/>
            <person name="Barton G.J."/>
            <person name="Sherwood A.V."/>
            <person name="Lopez-Montes A."/>
            <person name="Asiedu R."/>
            <person name="Jamnadass R."/>
            <person name="Muchugi A."/>
            <person name="Goodstein D."/>
            <person name="Egesi C.N."/>
            <person name="Featherston J."/>
            <person name="Asfaw A."/>
            <person name="Simpson G.G."/>
            <person name="Dolezel J."/>
            <person name="Hendre P.S."/>
            <person name="Van Deynze A."/>
            <person name="Kumar P.L."/>
            <person name="Obidiegwu J.E."/>
            <person name="Bhattacharjee R."/>
            <person name="Rokhsar D.S."/>
        </authorList>
    </citation>
    <scope>NUCLEOTIDE SEQUENCE [LARGE SCALE GENOMIC DNA]</scope>
    <source>
        <strain evidence="2">cv. TDa95/00328</strain>
    </source>
</reference>
<protein>
    <submittedName>
        <fullName evidence="1">RmlC-like cupins domain-containing protein</fullName>
    </submittedName>
</protein>
<evidence type="ECO:0000313" key="2">
    <source>
        <dbReference type="Proteomes" id="UP000827976"/>
    </source>
</evidence>
<dbReference type="EMBL" id="CM037018">
    <property type="protein sequence ID" value="KAH7675176.1"/>
    <property type="molecule type" value="Genomic_DNA"/>
</dbReference>
<evidence type="ECO:0000313" key="1">
    <source>
        <dbReference type="EMBL" id="KAH7675176.1"/>
    </source>
</evidence>
<dbReference type="Proteomes" id="UP000827976">
    <property type="component" value="Chromosome 8"/>
</dbReference>
<keyword evidence="2" id="KW-1185">Reference proteome</keyword>
<proteinExistence type="predicted"/>
<sequence length="416" mass="47756">MACSLAYILLFSLLFAPCLASELKREHCYKECAEASDKHERKRCELLCLEREGEGEQEEEEEKSPFLFGEQSFKHWIRSEHGYFKVLERFSKKSPLLMGIENYRIAILQVDPKTFVMPNHWDAHEVFYVINGNGVISMLTGENYDRESQEINEGDVMRVPAGAQVYLINKDDKEKLKIAMLINPISSIPGRFKEFYGVGAQKNFYWSFSTEVLEASFNVCELRHVLGHDQQKQDEDTMVKATDEQIRGIIKQSGNKPFNLLHKRPSISNRHGKLLEVNAHDYQQLRDLNIDISIANITKGSMMMLHYNTEAIKIVLVIRGRGHLEMACPHTERQEHRRESEQEEEEEGEGQGKQEGRGYYQSIKTELTPGKLAVVPAGHPSTSIASKDENLMLLCFGIRVENNQRIFLTGKKQCLD</sequence>